<evidence type="ECO:0000256" key="3">
    <source>
        <dbReference type="ARBA" id="ARBA00022553"/>
    </source>
</evidence>
<dbReference type="Pfam" id="PF08448">
    <property type="entry name" value="PAS_4"/>
    <property type="match status" value="1"/>
</dbReference>
<feature type="domain" description="Histidine kinase" evidence="9">
    <location>
        <begin position="367"/>
        <end position="562"/>
    </location>
</feature>
<feature type="transmembrane region" description="Helical" evidence="8">
    <location>
        <begin position="72"/>
        <end position="90"/>
    </location>
</feature>
<name>A0A4D6HGX3_9EURY</name>
<dbReference type="InterPro" id="IPR036097">
    <property type="entry name" value="HisK_dim/P_sf"/>
</dbReference>
<dbReference type="InterPro" id="IPR003661">
    <property type="entry name" value="HisK_dim/P_dom"/>
</dbReference>
<dbReference type="Pfam" id="PF02518">
    <property type="entry name" value="HATPase_c"/>
    <property type="match status" value="1"/>
</dbReference>
<dbReference type="Gene3D" id="3.30.450.20">
    <property type="entry name" value="PAS domain"/>
    <property type="match status" value="1"/>
</dbReference>
<dbReference type="Pfam" id="PF00512">
    <property type="entry name" value="HisKA"/>
    <property type="match status" value="1"/>
</dbReference>
<evidence type="ECO:0000256" key="5">
    <source>
        <dbReference type="ARBA" id="ARBA00022777"/>
    </source>
</evidence>
<evidence type="ECO:0000256" key="4">
    <source>
        <dbReference type="ARBA" id="ARBA00022679"/>
    </source>
</evidence>
<dbReference type="PANTHER" id="PTHR43711:SF1">
    <property type="entry name" value="HISTIDINE KINASE 1"/>
    <property type="match status" value="1"/>
</dbReference>
<dbReference type="InterPro" id="IPR000014">
    <property type="entry name" value="PAS"/>
</dbReference>
<dbReference type="EC" id="2.7.13.3" evidence="2"/>
<dbReference type="Pfam" id="PF16927">
    <property type="entry name" value="HisKA_7TM"/>
    <property type="match status" value="1"/>
</dbReference>
<evidence type="ECO:0000256" key="2">
    <source>
        <dbReference type="ARBA" id="ARBA00012438"/>
    </source>
</evidence>
<keyword evidence="8" id="KW-0812">Transmembrane</keyword>
<dbReference type="GeneID" id="39849222"/>
<dbReference type="CDD" id="cd00130">
    <property type="entry name" value="PAS"/>
    <property type="match status" value="1"/>
</dbReference>
<evidence type="ECO:0000256" key="1">
    <source>
        <dbReference type="ARBA" id="ARBA00000085"/>
    </source>
</evidence>
<dbReference type="InterPro" id="IPR013656">
    <property type="entry name" value="PAS_4"/>
</dbReference>
<dbReference type="AlphaFoldDB" id="A0A4D6HGX3"/>
<dbReference type="InterPro" id="IPR005467">
    <property type="entry name" value="His_kinase_dom"/>
</dbReference>
<evidence type="ECO:0000256" key="8">
    <source>
        <dbReference type="SAM" id="Phobius"/>
    </source>
</evidence>
<feature type="transmembrane region" description="Helical" evidence="8">
    <location>
        <begin position="102"/>
        <end position="127"/>
    </location>
</feature>
<evidence type="ECO:0000313" key="12">
    <source>
        <dbReference type="Proteomes" id="UP000296706"/>
    </source>
</evidence>
<feature type="transmembrane region" description="Helical" evidence="8">
    <location>
        <begin position="6"/>
        <end position="28"/>
    </location>
</feature>
<organism evidence="11 12">
    <name type="scientific">Halapricum salinum</name>
    <dbReference type="NCBI Taxonomy" id="1457250"/>
    <lineage>
        <taxon>Archaea</taxon>
        <taxon>Methanobacteriati</taxon>
        <taxon>Methanobacteriota</taxon>
        <taxon>Stenosarchaea group</taxon>
        <taxon>Halobacteria</taxon>
        <taxon>Halobacteriales</taxon>
        <taxon>Haloarculaceae</taxon>
        <taxon>Halapricum</taxon>
    </lineage>
</organism>
<keyword evidence="5" id="KW-0418">Kinase</keyword>
<sequence>MVYRLGNTFTVLYVVFGLLSFGIAAVAARHRSKRTAISLAVMMAGTGIWAIADGLRIAAPTATHVLFWNKVAYVGIVTVPPAFFTFVLSLTNRERWLKRPYIVGMVVISGATLLIVLTNPANLWRAGETITLHTQPPVLEEHRGPLWYGWAAYVYGFATLMLYFLLQELVENGRSHTHRMQIGLVLIGSTFGAGIVLLFILDVVAFDPSAISFVPLGVAYAIAMFRYRLLDVTPIARDVVLANMNSGVLVLDREGTVVDANRRAKQILDDTSLQGQDLETIVPEDVDFEGLFEGTREIQTTVETTVDGDRRTFDVTFSPVYGSMDSYLGRVVIFTDVTDRRRQAERLKRKTERLRRQNERLDEFASTVSHDLRNPLQIVSASLELARSNEDFEEIERAQRSVDRMEAIIDDLLALAQASEDVEPDGCIDLEQLAIEARQHVPTDRGRVNVQSPLPSVEADPTRLQQVFENLIRNAFEHNDSAVSVTIGQLSGNPVSGIYVEDDGRGIPGAEHETVFEHGYSTSDDGTGFGLSIVRDVVEAHGWSVGVTDSEDGGARFEIRFE</sequence>
<dbReference type="InterPro" id="IPR000700">
    <property type="entry name" value="PAS-assoc_C"/>
</dbReference>
<accession>A0A4D6HGX3</accession>
<gene>
    <name evidence="11" type="ORF">DV733_15140</name>
</gene>
<dbReference type="KEGG" id="hsn:DV733_15140"/>
<dbReference type="EMBL" id="CP031310">
    <property type="protein sequence ID" value="QCC52486.1"/>
    <property type="molecule type" value="Genomic_DNA"/>
</dbReference>
<feature type="transmembrane region" description="Helical" evidence="8">
    <location>
        <begin position="35"/>
        <end position="52"/>
    </location>
</feature>
<evidence type="ECO:0000313" key="11">
    <source>
        <dbReference type="EMBL" id="QCC52486.1"/>
    </source>
</evidence>
<dbReference type="InterPro" id="IPR036890">
    <property type="entry name" value="HATPase_C_sf"/>
</dbReference>
<keyword evidence="8" id="KW-0472">Membrane</keyword>
<feature type="transmembrane region" description="Helical" evidence="8">
    <location>
        <begin position="182"/>
        <end position="204"/>
    </location>
</feature>
<feature type="domain" description="PAC" evidence="10">
    <location>
        <begin position="296"/>
        <end position="349"/>
    </location>
</feature>
<evidence type="ECO:0000259" key="9">
    <source>
        <dbReference type="PROSITE" id="PS50109"/>
    </source>
</evidence>
<dbReference type="InterPro" id="IPR004358">
    <property type="entry name" value="Sig_transdc_His_kin-like_C"/>
</dbReference>
<dbReference type="GO" id="GO:0000155">
    <property type="term" value="F:phosphorelay sensor kinase activity"/>
    <property type="evidence" value="ECO:0007669"/>
    <property type="project" value="InterPro"/>
</dbReference>
<dbReference type="NCBIfam" id="TIGR00229">
    <property type="entry name" value="sensory_box"/>
    <property type="match status" value="1"/>
</dbReference>
<feature type="coiled-coil region" evidence="7">
    <location>
        <begin position="337"/>
        <end position="367"/>
    </location>
</feature>
<dbReference type="RefSeq" id="WP_049992809.1">
    <property type="nucleotide sequence ID" value="NZ_CP031310.1"/>
</dbReference>
<dbReference type="OrthoDB" id="8127at2157"/>
<dbReference type="InterPro" id="IPR035965">
    <property type="entry name" value="PAS-like_dom_sf"/>
</dbReference>
<dbReference type="CDD" id="cd00075">
    <property type="entry name" value="HATPase"/>
    <property type="match status" value="1"/>
</dbReference>
<dbReference type="PROSITE" id="PS50109">
    <property type="entry name" value="HIS_KIN"/>
    <property type="match status" value="1"/>
</dbReference>
<comment type="catalytic activity">
    <reaction evidence="1">
        <text>ATP + protein L-histidine = ADP + protein N-phospho-L-histidine.</text>
        <dbReference type="EC" id="2.7.13.3"/>
    </reaction>
</comment>
<proteinExistence type="predicted"/>
<evidence type="ECO:0000256" key="7">
    <source>
        <dbReference type="SAM" id="Coils"/>
    </source>
</evidence>
<dbReference type="Gene3D" id="1.10.287.130">
    <property type="match status" value="1"/>
</dbReference>
<dbReference type="SMART" id="SM00091">
    <property type="entry name" value="PAS"/>
    <property type="match status" value="1"/>
</dbReference>
<dbReference type="SUPFAM" id="SSF55785">
    <property type="entry name" value="PYP-like sensor domain (PAS domain)"/>
    <property type="match status" value="1"/>
</dbReference>
<dbReference type="CDD" id="cd00082">
    <property type="entry name" value="HisKA"/>
    <property type="match status" value="1"/>
</dbReference>
<dbReference type="InterPro" id="IPR031621">
    <property type="entry name" value="HisKA_7TM"/>
</dbReference>
<dbReference type="PROSITE" id="PS50113">
    <property type="entry name" value="PAC"/>
    <property type="match status" value="1"/>
</dbReference>
<evidence type="ECO:0000256" key="6">
    <source>
        <dbReference type="ARBA" id="ARBA00023012"/>
    </source>
</evidence>
<dbReference type="SMART" id="SM00388">
    <property type="entry name" value="HisKA"/>
    <property type="match status" value="1"/>
</dbReference>
<dbReference type="PRINTS" id="PR00344">
    <property type="entry name" value="BCTRLSENSOR"/>
</dbReference>
<keyword evidence="3" id="KW-0597">Phosphoprotein</keyword>
<dbReference type="PANTHER" id="PTHR43711">
    <property type="entry name" value="TWO-COMPONENT HISTIDINE KINASE"/>
    <property type="match status" value="1"/>
</dbReference>
<feature type="transmembrane region" description="Helical" evidence="8">
    <location>
        <begin position="210"/>
        <end position="227"/>
    </location>
</feature>
<dbReference type="Gene3D" id="3.30.565.10">
    <property type="entry name" value="Histidine kinase-like ATPase, C-terminal domain"/>
    <property type="match status" value="1"/>
</dbReference>
<reference evidence="11 12" key="1">
    <citation type="journal article" date="2019" name="Nat. Commun.">
        <title>A new type of DNA phosphorothioation-based antiviral system in archaea.</title>
        <authorList>
            <person name="Xiong L."/>
            <person name="Liu S."/>
            <person name="Chen S."/>
            <person name="Xiao Y."/>
            <person name="Zhu B."/>
            <person name="Gao Y."/>
            <person name="Zhang Y."/>
            <person name="Chen B."/>
            <person name="Luo J."/>
            <person name="Deng Z."/>
            <person name="Chen X."/>
            <person name="Wang L."/>
            <person name="Chen S."/>
        </authorList>
    </citation>
    <scope>NUCLEOTIDE SEQUENCE [LARGE SCALE GENOMIC DNA]</scope>
    <source>
        <strain evidence="11 12">CBA1105</strain>
    </source>
</reference>
<protein>
    <recommendedName>
        <fullName evidence="2">histidine kinase</fullName>
        <ecNumber evidence="2">2.7.13.3</ecNumber>
    </recommendedName>
</protein>
<evidence type="ECO:0000259" key="10">
    <source>
        <dbReference type="PROSITE" id="PS50113"/>
    </source>
</evidence>
<dbReference type="InterPro" id="IPR050736">
    <property type="entry name" value="Sensor_HK_Regulatory"/>
</dbReference>
<keyword evidence="4" id="KW-0808">Transferase</keyword>
<feature type="transmembrane region" description="Helical" evidence="8">
    <location>
        <begin position="147"/>
        <end position="170"/>
    </location>
</feature>
<keyword evidence="7" id="KW-0175">Coiled coil</keyword>
<dbReference type="InterPro" id="IPR003594">
    <property type="entry name" value="HATPase_dom"/>
</dbReference>
<dbReference type="SUPFAM" id="SSF47384">
    <property type="entry name" value="Homodimeric domain of signal transducing histidine kinase"/>
    <property type="match status" value="1"/>
</dbReference>
<keyword evidence="8" id="KW-1133">Transmembrane helix</keyword>
<dbReference type="STRING" id="1457250.GCA_000755225_01901"/>
<dbReference type="SUPFAM" id="SSF55874">
    <property type="entry name" value="ATPase domain of HSP90 chaperone/DNA topoisomerase II/histidine kinase"/>
    <property type="match status" value="1"/>
</dbReference>
<keyword evidence="12" id="KW-1185">Reference proteome</keyword>
<dbReference type="Proteomes" id="UP000296706">
    <property type="component" value="Chromosome"/>
</dbReference>
<keyword evidence="6" id="KW-0902">Two-component regulatory system</keyword>
<dbReference type="SMART" id="SM00387">
    <property type="entry name" value="HATPase_c"/>
    <property type="match status" value="1"/>
</dbReference>